<sequence>MVATENCATWVILDQSRRRRSRTHSRSMGSYRYHTYEEKGLQGNNHSLQYDAYVHFAFKLKKPNSKILVLFGVDNRGSRCKVDTFVPQNNVSYILRIEGNMVLEAHEGLHPASSYLEHLNVLAAVTVDVTKIPDVDLQAGFNALAIGVATQISVDRDNFVSSYEVFS</sequence>
<keyword evidence="2" id="KW-1185">Reference proteome</keyword>
<dbReference type="InterPro" id="IPR050424">
    <property type="entry name" value="Gfo-Idh-MocA_inositol_DH"/>
</dbReference>
<evidence type="ECO:0000313" key="1">
    <source>
        <dbReference type="EMBL" id="PWA49422.1"/>
    </source>
</evidence>
<dbReference type="OrthoDB" id="446809at2759"/>
<organism evidence="1 2">
    <name type="scientific">Artemisia annua</name>
    <name type="common">Sweet wormwood</name>
    <dbReference type="NCBI Taxonomy" id="35608"/>
    <lineage>
        <taxon>Eukaryota</taxon>
        <taxon>Viridiplantae</taxon>
        <taxon>Streptophyta</taxon>
        <taxon>Embryophyta</taxon>
        <taxon>Tracheophyta</taxon>
        <taxon>Spermatophyta</taxon>
        <taxon>Magnoliopsida</taxon>
        <taxon>eudicotyledons</taxon>
        <taxon>Gunneridae</taxon>
        <taxon>Pentapetalae</taxon>
        <taxon>asterids</taxon>
        <taxon>campanulids</taxon>
        <taxon>Asterales</taxon>
        <taxon>Asteraceae</taxon>
        <taxon>Asteroideae</taxon>
        <taxon>Anthemideae</taxon>
        <taxon>Artemisiinae</taxon>
        <taxon>Artemisia</taxon>
    </lineage>
</organism>
<dbReference type="Proteomes" id="UP000245207">
    <property type="component" value="Unassembled WGS sequence"/>
</dbReference>
<name>A0A2U1LK97_ARTAN</name>
<dbReference type="AlphaFoldDB" id="A0A2U1LK97"/>
<dbReference type="EMBL" id="PKPP01008937">
    <property type="protein sequence ID" value="PWA49422.1"/>
    <property type="molecule type" value="Genomic_DNA"/>
</dbReference>
<proteinExistence type="predicted"/>
<gene>
    <name evidence="1" type="ORF">CTI12_AA480720</name>
</gene>
<evidence type="ECO:0000313" key="2">
    <source>
        <dbReference type="Proteomes" id="UP000245207"/>
    </source>
</evidence>
<reference evidence="1 2" key="1">
    <citation type="journal article" date="2018" name="Mol. Plant">
        <title>The genome of Artemisia annua provides insight into the evolution of Asteraceae family and artemisinin biosynthesis.</title>
        <authorList>
            <person name="Shen Q."/>
            <person name="Zhang L."/>
            <person name="Liao Z."/>
            <person name="Wang S."/>
            <person name="Yan T."/>
            <person name="Shi P."/>
            <person name="Liu M."/>
            <person name="Fu X."/>
            <person name="Pan Q."/>
            <person name="Wang Y."/>
            <person name="Lv Z."/>
            <person name="Lu X."/>
            <person name="Zhang F."/>
            <person name="Jiang W."/>
            <person name="Ma Y."/>
            <person name="Chen M."/>
            <person name="Hao X."/>
            <person name="Li L."/>
            <person name="Tang Y."/>
            <person name="Lv G."/>
            <person name="Zhou Y."/>
            <person name="Sun X."/>
            <person name="Brodelius P.E."/>
            <person name="Rose J.K.C."/>
            <person name="Tang K."/>
        </authorList>
    </citation>
    <scope>NUCLEOTIDE SEQUENCE [LARGE SCALE GENOMIC DNA]</scope>
    <source>
        <strain evidence="2">cv. Huhao1</strain>
        <tissue evidence="1">Leaf</tissue>
    </source>
</reference>
<comment type="caution">
    <text evidence="1">The sequence shown here is derived from an EMBL/GenBank/DDBJ whole genome shotgun (WGS) entry which is preliminary data.</text>
</comment>
<accession>A0A2U1LK97</accession>
<protein>
    <submittedName>
        <fullName evidence="1">NAD(P)-binding domain-containing protein</fullName>
    </submittedName>
</protein>
<dbReference type="PANTHER" id="PTHR43593:SF1">
    <property type="entry name" value="INOSITOL 2-DEHYDROGENASE"/>
    <property type="match status" value="1"/>
</dbReference>
<dbReference type="PANTHER" id="PTHR43593">
    <property type="match status" value="1"/>
</dbReference>
<dbReference type="STRING" id="35608.A0A2U1LK97"/>